<feature type="coiled-coil region" evidence="1">
    <location>
        <begin position="32"/>
        <end position="59"/>
    </location>
</feature>
<comment type="caution">
    <text evidence="3">The sequence shown here is derived from an EMBL/GenBank/DDBJ whole genome shotgun (WGS) entry which is preliminary data.</text>
</comment>
<gene>
    <name evidence="3" type="ORF">N0V83_009646</name>
</gene>
<evidence type="ECO:0000256" key="2">
    <source>
        <dbReference type="SAM" id="MobiDB-lite"/>
    </source>
</evidence>
<evidence type="ECO:0000256" key="1">
    <source>
        <dbReference type="SAM" id="Coils"/>
    </source>
</evidence>
<proteinExistence type="predicted"/>
<dbReference type="EMBL" id="JAPEUY010000018">
    <property type="protein sequence ID" value="KAJ4364190.1"/>
    <property type="molecule type" value="Genomic_DNA"/>
</dbReference>
<reference evidence="3" key="1">
    <citation type="submission" date="2022-10" db="EMBL/GenBank/DDBJ databases">
        <title>Tapping the CABI collections for fungal endophytes: first genome assemblies for Collariella, Neodidymelliopsis, Ascochyta clinopodiicola, Didymella pomorum, Didymosphaeria variabile, Neocosmospora piperis and Neocucurbitaria cava.</title>
        <authorList>
            <person name="Hill R."/>
        </authorList>
    </citation>
    <scope>NUCLEOTIDE SEQUENCE</scope>
    <source>
        <strain evidence="3">IMI 356814</strain>
    </source>
</reference>
<name>A0A9W9CIN5_9PLEO</name>
<dbReference type="PANTHER" id="PTHR21974:SF2">
    <property type="entry name" value="RE15880P"/>
    <property type="match status" value="1"/>
</dbReference>
<feature type="coiled-coil region" evidence="1">
    <location>
        <begin position="308"/>
        <end position="342"/>
    </location>
</feature>
<keyword evidence="4" id="KW-1185">Reference proteome</keyword>
<dbReference type="Proteomes" id="UP001140560">
    <property type="component" value="Unassembled WGS sequence"/>
</dbReference>
<dbReference type="AlphaFoldDB" id="A0A9W9CIN5"/>
<evidence type="ECO:0000313" key="3">
    <source>
        <dbReference type="EMBL" id="KAJ4364190.1"/>
    </source>
</evidence>
<accession>A0A9W9CIN5</accession>
<feature type="region of interest" description="Disordered" evidence="2">
    <location>
        <begin position="350"/>
        <end position="376"/>
    </location>
</feature>
<protein>
    <submittedName>
        <fullName evidence="3">Uncharacterized protein</fullName>
    </submittedName>
</protein>
<feature type="compositionally biased region" description="Gly residues" evidence="2">
    <location>
        <begin position="351"/>
        <end position="362"/>
    </location>
</feature>
<organism evidence="3 4">
    <name type="scientific">Neocucurbitaria cava</name>
    <dbReference type="NCBI Taxonomy" id="798079"/>
    <lineage>
        <taxon>Eukaryota</taxon>
        <taxon>Fungi</taxon>
        <taxon>Dikarya</taxon>
        <taxon>Ascomycota</taxon>
        <taxon>Pezizomycotina</taxon>
        <taxon>Dothideomycetes</taxon>
        <taxon>Pleosporomycetidae</taxon>
        <taxon>Pleosporales</taxon>
        <taxon>Pleosporineae</taxon>
        <taxon>Cucurbitariaceae</taxon>
        <taxon>Neocucurbitaria</taxon>
    </lineage>
</organism>
<dbReference type="OrthoDB" id="2562743at2759"/>
<dbReference type="PANTHER" id="PTHR21974">
    <property type="entry name" value="RE15880P"/>
    <property type="match status" value="1"/>
</dbReference>
<evidence type="ECO:0000313" key="4">
    <source>
        <dbReference type="Proteomes" id="UP001140560"/>
    </source>
</evidence>
<sequence length="376" mass="42556">MTSIHTRIQDAGGRNAQLLQGLHETDAAPTQLAQQDAYIKDLESQIQNTTKRAENLKTKTAAELKDHEKYRDSHIRRFAHKASGRKEKFAEKAAKEEKEYFDAIQAQKAAEDELAYIKQLTAEANTRRSEIEQQAHRHKQLQQELDALYNSIFAGHTPEFPDEDRKEDACNAAHHTVQQLNRRLEHERHTLFLLGQTVQKLSEARNYLDGAYGMSQYDLFGGGTMASMQKRNYLERAESSIQQVRMLQDQLKQGAPEIPSLGNLRIAMGSIWSDVVFDNIFTDMQMHEQVKDSILQVDRAGNKCSDIIRAREQDERTLKAEVERANGELQRARLELQQAREDAFRKVLGGEQVGSGLGGPQGGDLPPTYAPPGYSE</sequence>
<keyword evidence="1" id="KW-0175">Coiled coil</keyword>